<dbReference type="Proteomes" id="UP001214638">
    <property type="component" value="Unassembled WGS sequence"/>
</dbReference>
<proteinExistence type="predicted"/>
<dbReference type="KEGG" id="bdw:94336531"/>
<sequence>MIPFTYFKRIQNVASLKRLLQCSPELTPELIKFAAFKASRTNARGDRELARMIQDKAVTIVNTQWNSGELLTLLMYLIAHKIPIHEDIKSLVKAHVRNLQHYTLLDLSQLITCIRALQLEDIGPIVEHFIANIDLLVRNGSVKNLNGMLNSLYSVSVRLDSACVDRLLHLYSGMVQTFQDHSNFINAIARHMEFKQWDSMSKLIAKAKKMIENGSCDLEGLLDCLDALRLLTLDLHESPIQQLEPPALTDEIYKELMDAICFLNGRIKSQIQKCPMTIEPRLARIAFLNWSYFNIQNHDLIHKLLCNYQPKRWSFQGLFNAIPWGI</sequence>
<evidence type="ECO:0000313" key="1">
    <source>
        <dbReference type="EMBL" id="KAK2196983.1"/>
    </source>
</evidence>
<dbReference type="RefSeq" id="XP_067803825.1">
    <property type="nucleotide sequence ID" value="XM_067947261.1"/>
</dbReference>
<reference evidence="1" key="1">
    <citation type="journal article" date="2023" name="Nat. Microbiol.">
        <title>Babesia duncani multi-omics identifies virulence factors and drug targets.</title>
        <authorList>
            <person name="Singh P."/>
            <person name="Lonardi S."/>
            <person name="Liang Q."/>
            <person name="Vydyam P."/>
            <person name="Khabirova E."/>
            <person name="Fang T."/>
            <person name="Gihaz S."/>
            <person name="Thekkiniath J."/>
            <person name="Munshi M."/>
            <person name="Abel S."/>
            <person name="Ciampossin L."/>
            <person name="Batugedara G."/>
            <person name="Gupta M."/>
            <person name="Lu X.M."/>
            <person name="Lenz T."/>
            <person name="Chakravarty S."/>
            <person name="Cornillot E."/>
            <person name="Hu Y."/>
            <person name="Ma W."/>
            <person name="Gonzalez L.M."/>
            <person name="Sanchez S."/>
            <person name="Estrada K."/>
            <person name="Sanchez-Flores A."/>
            <person name="Montero E."/>
            <person name="Harb O.S."/>
            <person name="Le Roch K.G."/>
            <person name="Mamoun C.B."/>
        </authorList>
    </citation>
    <scope>NUCLEOTIDE SEQUENCE</scope>
    <source>
        <strain evidence="1">WA1</strain>
    </source>
</reference>
<name>A0AAD9PLG3_9APIC</name>
<dbReference type="AlphaFoldDB" id="A0AAD9PLG3"/>
<dbReference type="GeneID" id="94336531"/>
<accession>A0AAD9PLG3</accession>
<protein>
    <submittedName>
        <fullName evidence="1">Uncharacterized protein</fullName>
    </submittedName>
</protein>
<dbReference type="EMBL" id="JALLKP010000002">
    <property type="protein sequence ID" value="KAK2196983.1"/>
    <property type="molecule type" value="Genomic_DNA"/>
</dbReference>
<comment type="caution">
    <text evidence="1">The sequence shown here is derived from an EMBL/GenBank/DDBJ whole genome shotgun (WGS) entry which is preliminary data.</text>
</comment>
<gene>
    <name evidence="1" type="ORF">BdWA1_002233</name>
</gene>
<evidence type="ECO:0000313" key="2">
    <source>
        <dbReference type="Proteomes" id="UP001214638"/>
    </source>
</evidence>
<keyword evidence="2" id="KW-1185">Reference proteome</keyword>
<organism evidence="1 2">
    <name type="scientific">Babesia duncani</name>
    <dbReference type="NCBI Taxonomy" id="323732"/>
    <lineage>
        <taxon>Eukaryota</taxon>
        <taxon>Sar</taxon>
        <taxon>Alveolata</taxon>
        <taxon>Apicomplexa</taxon>
        <taxon>Aconoidasida</taxon>
        <taxon>Piroplasmida</taxon>
        <taxon>Babesiidae</taxon>
        <taxon>Babesia</taxon>
    </lineage>
</organism>